<evidence type="ECO:0000256" key="6">
    <source>
        <dbReference type="ARBA" id="ARBA00023004"/>
    </source>
</evidence>
<keyword evidence="10" id="KW-1185">Reference proteome</keyword>
<dbReference type="Pfam" id="PF01077">
    <property type="entry name" value="NIR_SIR"/>
    <property type="match status" value="1"/>
</dbReference>
<evidence type="ECO:0000256" key="2">
    <source>
        <dbReference type="ARBA" id="ARBA00022485"/>
    </source>
</evidence>
<keyword evidence="5" id="KW-0560">Oxidoreductase</keyword>
<dbReference type="InterPro" id="IPR017896">
    <property type="entry name" value="4Fe4S_Fe-S-bd"/>
</dbReference>
<dbReference type="SUPFAM" id="SSF56014">
    <property type="entry name" value="Nitrite and sulphite reductase 4Fe-4S domain-like"/>
    <property type="match status" value="1"/>
</dbReference>
<dbReference type="Pfam" id="PF00037">
    <property type="entry name" value="Fer4"/>
    <property type="match status" value="1"/>
</dbReference>
<feature type="domain" description="4Fe-4S ferredoxin-type" evidence="8">
    <location>
        <begin position="177"/>
        <end position="205"/>
    </location>
</feature>
<dbReference type="PANTHER" id="PTHR11493:SF54">
    <property type="entry name" value="ANAEROBIC SULFITE REDUCTASE SUBUNIT C"/>
    <property type="match status" value="1"/>
</dbReference>
<dbReference type="Gene3D" id="3.30.70.3340">
    <property type="match status" value="1"/>
</dbReference>
<dbReference type="PROSITE" id="PS00365">
    <property type="entry name" value="NIR_SIR"/>
    <property type="match status" value="1"/>
</dbReference>
<dbReference type="PRINTS" id="PR00397">
    <property type="entry name" value="SIROHAEM"/>
</dbReference>
<dbReference type="Gene3D" id="3.30.413.10">
    <property type="entry name" value="Sulfite Reductase Hemoprotein, domain 1"/>
    <property type="match status" value="1"/>
</dbReference>
<gene>
    <name evidence="9" type="ORF">MettiDRAFT_1965</name>
</gene>
<reference evidence="9 10" key="1">
    <citation type="submission" date="2013-08" db="EMBL/GenBank/DDBJ databases">
        <authorList>
            <consortium name="DOE Joint Genome Institute"/>
            <person name="Eisen J."/>
            <person name="Huntemann M."/>
            <person name="Han J."/>
            <person name="Chen A."/>
            <person name="Kyrpides N."/>
            <person name="Mavromatis K."/>
            <person name="Markowitz V."/>
            <person name="Palaniappan K."/>
            <person name="Ivanova N."/>
            <person name="Schaumberg A."/>
            <person name="Pati A."/>
            <person name="Liolios K."/>
            <person name="Nordberg H.P."/>
            <person name="Cantor M.N."/>
            <person name="Hua S.X."/>
            <person name="Woyke T."/>
        </authorList>
    </citation>
    <scope>NUCLEOTIDE SEQUENCE [LARGE SCALE GENOMIC DNA]</scope>
    <source>
        <strain evidence="9 10">DSM 2278</strain>
    </source>
</reference>
<dbReference type="EMBL" id="AZAJ01000001">
    <property type="protein sequence ID" value="ETA68492.1"/>
    <property type="molecule type" value="Genomic_DNA"/>
</dbReference>
<dbReference type="InterPro" id="IPR045169">
    <property type="entry name" value="NO2/SO3_Rdtase_4Fe4S_prot"/>
</dbReference>
<comment type="caution">
    <text evidence="9">The sequence shown here is derived from an EMBL/GenBank/DDBJ whole genome shotgun (WGS) entry which is preliminary data.</text>
</comment>
<keyword evidence="3" id="KW-0349">Heme</keyword>
<evidence type="ECO:0000256" key="7">
    <source>
        <dbReference type="ARBA" id="ARBA00023014"/>
    </source>
</evidence>
<keyword evidence="6" id="KW-0408">Iron</keyword>
<accession>W9DXR2</accession>
<dbReference type="PROSITE" id="PS51379">
    <property type="entry name" value="4FE4S_FER_2"/>
    <property type="match status" value="2"/>
</dbReference>
<organism evidence="9 10">
    <name type="scientific">Methanolobus tindarius DSM 2278</name>
    <dbReference type="NCBI Taxonomy" id="1090322"/>
    <lineage>
        <taxon>Archaea</taxon>
        <taxon>Methanobacteriati</taxon>
        <taxon>Methanobacteriota</taxon>
        <taxon>Stenosarchaea group</taxon>
        <taxon>Methanomicrobia</taxon>
        <taxon>Methanosarcinales</taxon>
        <taxon>Methanosarcinaceae</taxon>
        <taxon>Methanolobus</taxon>
    </lineage>
</organism>
<dbReference type="SUPFAM" id="SSF54862">
    <property type="entry name" value="4Fe-4S ferredoxins"/>
    <property type="match status" value="1"/>
</dbReference>
<dbReference type="Pfam" id="PF03460">
    <property type="entry name" value="NIR_SIR_ferr"/>
    <property type="match status" value="1"/>
</dbReference>
<evidence type="ECO:0000313" key="9">
    <source>
        <dbReference type="EMBL" id="ETA68492.1"/>
    </source>
</evidence>
<dbReference type="AlphaFoldDB" id="W9DXR2"/>
<dbReference type="GO" id="GO:0016491">
    <property type="term" value="F:oxidoreductase activity"/>
    <property type="evidence" value="ECO:0007669"/>
    <property type="project" value="UniProtKB-KW"/>
</dbReference>
<dbReference type="GO" id="GO:0046872">
    <property type="term" value="F:metal ion binding"/>
    <property type="evidence" value="ECO:0007669"/>
    <property type="project" value="UniProtKB-KW"/>
</dbReference>
<protein>
    <submittedName>
        <fullName evidence="9">Dissimilatory sulfite reductase (Desulfoviridin), alpha/beta subunit</fullName>
    </submittedName>
</protein>
<evidence type="ECO:0000256" key="3">
    <source>
        <dbReference type="ARBA" id="ARBA00022617"/>
    </source>
</evidence>
<name>W9DXR2_METTI</name>
<comment type="similarity">
    <text evidence="1">Belongs to the nitrite and sulfite reductase 4Fe-4S domain family.</text>
</comment>
<dbReference type="InterPro" id="IPR045854">
    <property type="entry name" value="NO2/SO3_Rdtase_4Fe4S_sf"/>
</dbReference>
<sequence length="302" mass="33498">MNFITLSSKIPTGKEVTQMVKTNSNKDLLKEKGFLSQRQDDFFSMRLHAAGGNLTSDYLRAVADAADRYGKGYVHVTSRQGIEIPFVHLDNTEAARNDMDSNDIGPGASGKKIRAVVACQGDRVCKRGLIDCQGICEEIDELYFAEPVPYKFKIAVTGCPASCLKVQENDFGIMGFCEPVFVEENCVMCRACEKACGSSAITIENGSLYQDMDKCVSCGSCIRVCRKDSMQNQQQGYTIFVGGKVGKKPRMGDMLLRTTDRSVIFDVLEKSVNYYRETALEGERLGDVIDRVGLDEFRETIK</sequence>
<keyword evidence="7" id="KW-0411">Iron-sulfur</keyword>
<evidence type="ECO:0000256" key="1">
    <source>
        <dbReference type="ARBA" id="ARBA00010429"/>
    </source>
</evidence>
<dbReference type="PANTHER" id="PTHR11493">
    <property type="entry name" value="SULFITE REDUCTASE [NADPH] SUBUNIT BETA-RELATED"/>
    <property type="match status" value="1"/>
</dbReference>
<dbReference type="InterPro" id="IPR005117">
    <property type="entry name" value="NiRdtase/SiRdtase_haem-b_fer"/>
</dbReference>
<evidence type="ECO:0000313" key="10">
    <source>
        <dbReference type="Proteomes" id="UP000019483"/>
    </source>
</evidence>
<dbReference type="InterPro" id="IPR036136">
    <property type="entry name" value="Nit/Sulf_reduc_fer-like_dom_sf"/>
</dbReference>
<evidence type="ECO:0000256" key="4">
    <source>
        <dbReference type="ARBA" id="ARBA00022723"/>
    </source>
</evidence>
<dbReference type="PROSITE" id="PS00198">
    <property type="entry name" value="4FE4S_FER_1"/>
    <property type="match status" value="1"/>
</dbReference>
<dbReference type="SUPFAM" id="SSF55124">
    <property type="entry name" value="Nitrite/Sulfite reductase N-terminal domain-like"/>
    <property type="match status" value="1"/>
</dbReference>
<evidence type="ECO:0000259" key="8">
    <source>
        <dbReference type="PROSITE" id="PS51379"/>
    </source>
</evidence>
<dbReference type="GO" id="GO:0020037">
    <property type="term" value="F:heme binding"/>
    <property type="evidence" value="ECO:0007669"/>
    <property type="project" value="InterPro"/>
</dbReference>
<dbReference type="STRING" id="1090322.MettiDRAFT_1965"/>
<dbReference type="Gene3D" id="3.30.70.20">
    <property type="match status" value="1"/>
</dbReference>
<dbReference type="InterPro" id="IPR017900">
    <property type="entry name" value="4Fe4S_Fe_S_CS"/>
</dbReference>
<dbReference type="InterPro" id="IPR006067">
    <property type="entry name" value="NO2/SO3_Rdtase_4Fe4S_dom"/>
</dbReference>
<feature type="domain" description="4Fe-4S ferredoxin-type" evidence="8">
    <location>
        <begin position="206"/>
        <end position="235"/>
    </location>
</feature>
<evidence type="ECO:0000256" key="5">
    <source>
        <dbReference type="ARBA" id="ARBA00023002"/>
    </source>
</evidence>
<keyword evidence="4" id="KW-0479">Metal-binding</keyword>
<dbReference type="Proteomes" id="UP000019483">
    <property type="component" value="Unassembled WGS sequence"/>
</dbReference>
<dbReference type="InterPro" id="IPR006066">
    <property type="entry name" value="NO2/SO3_Rdtase_FeS/sirohaem_BS"/>
</dbReference>
<keyword evidence="2" id="KW-0004">4Fe-4S</keyword>
<proteinExistence type="inferred from homology"/>
<dbReference type="GO" id="GO:0051539">
    <property type="term" value="F:4 iron, 4 sulfur cluster binding"/>
    <property type="evidence" value="ECO:0007669"/>
    <property type="project" value="UniProtKB-KW"/>
</dbReference>